<gene>
    <name evidence="1" type="ORF">OE105_13155</name>
</gene>
<protein>
    <submittedName>
        <fullName evidence="1">Uncharacterized protein</fullName>
    </submittedName>
</protein>
<accession>A0A9E8LZW9</accession>
<dbReference type="RefSeq" id="WP_275420592.1">
    <property type="nucleotide sequence ID" value="NZ_CP106877.1"/>
</dbReference>
<sequence>MLQVTDIQYIRQEVNRKGCSYSDVARRTNVDYRTVKKYADMEKFISL</sequence>
<dbReference type="Proteomes" id="UP001164726">
    <property type="component" value="Chromosome"/>
</dbReference>
<dbReference type="EMBL" id="CP106877">
    <property type="protein sequence ID" value="WAA12457.1"/>
    <property type="molecule type" value="Genomic_DNA"/>
</dbReference>
<dbReference type="KEGG" id="fhl:OE105_13155"/>
<proteinExistence type="predicted"/>
<dbReference type="AlphaFoldDB" id="A0A9E8LZW9"/>
<dbReference type="Gene3D" id="1.10.10.60">
    <property type="entry name" value="Homeodomain-like"/>
    <property type="match status" value="1"/>
</dbReference>
<name>A0A9E8LZW9_9BACI</name>
<evidence type="ECO:0000313" key="2">
    <source>
        <dbReference type="Proteomes" id="UP001164726"/>
    </source>
</evidence>
<organism evidence="1 2">
    <name type="scientific">Fervidibacillus halotolerans</name>
    <dbReference type="NCBI Taxonomy" id="2980027"/>
    <lineage>
        <taxon>Bacteria</taxon>
        <taxon>Bacillati</taxon>
        <taxon>Bacillota</taxon>
        <taxon>Bacilli</taxon>
        <taxon>Bacillales</taxon>
        <taxon>Bacillaceae</taxon>
        <taxon>Fervidibacillus</taxon>
    </lineage>
</organism>
<evidence type="ECO:0000313" key="1">
    <source>
        <dbReference type="EMBL" id="WAA12457.1"/>
    </source>
</evidence>
<reference evidence="1" key="1">
    <citation type="submission" date="2022-09" db="EMBL/GenBank/DDBJ databases">
        <title>Complete Genomes of Fervidibacillus albus and Fervidibacillus halotolerans isolated from tidal flat sediments.</title>
        <authorList>
            <person name="Kwon K.K."/>
            <person name="Yang S.-H."/>
            <person name="Park M.J."/>
            <person name="Oh H.-M."/>
        </authorList>
    </citation>
    <scope>NUCLEOTIDE SEQUENCE</scope>
    <source>
        <strain evidence="1">MEBiC13594</strain>
    </source>
</reference>
<keyword evidence="2" id="KW-1185">Reference proteome</keyword>